<evidence type="ECO:0008006" key="8">
    <source>
        <dbReference type="Google" id="ProtNLM"/>
    </source>
</evidence>
<evidence type="ECO:0000256" key="5">
    <source>
        <dbReference type="SAM" id="Phobius"/>
    </source>
</evidence>
<evidence type="ECO:0000256" key="2">
    <source>
        <dbReference type="ARBA" id="ARBA00022692"/>
    </source>
</evidence>
<keyword evidence="2 5" id="KW-0812">Transmembrane</keyword>
<sequence>METIHYAALLRGVAVNIMFQGFRAIQKLPINGVMVSQYGGHFQYLTIQGLILASISMVLGMVFSIFSDLTVLYAAKRYVSMVALPVSVVISLIYWSLLLLFPSLIIPAMGADATGSSSAAPLLFYLPLHVDLSLHAVPAISLILDFFLFEKKYSQREVGVAPFVAVAFASWYAIWVEYCSKMNGGIFPYPFLTENTQAGRIAIYIGATVFSLFSFNLINRLHRE</sequence>
<keyword evidence="4 5" id="KW-0472">Membrane</keyword>
<dbReference type="InterPro" id="IPR006838">
    <property type="entry name" value="ADTRP_AIG1"/>
</dbReference>
<gene>
    <name evidence="6" type="ORF">HYPSUDRAFT_35449</name>
</gene>
<dbReference type="PANTHER" id="PTHR10989">
    <property type="entry name" value="ANDROGEN-INDUCED PROTEIN 1-RELATED"/>
    <property type="match status" value="1"/>
</dbReference>
<name>A0A0D2P9C6_HYPSF</name>
<dbReference type="GO" id="GO:0012505">
    <property type="term" value="C:endomembrane system"/>
    <property type="evidence" value="ECO:0007669"/>
    <property type="project" value="UniProtKB-SubCell"/>
</dbReference>
<dbReference type="Pfam" id="PF04750">
    <property type="entry name" value="Far-17a_AIG1"/>
    <property type="match status" value="1"/>
</dbReference>
<feature type="transmembrane region" description="Helical" evidence="5">
    <location>
        <begin position="122"/>
        <end position="148"/>
    </location>
</feature>
<reference evidence="7" key="1">
    <citation type="submission" date="2014-04" db="EMBL/GenBank/DDBJ databases">
        <title>Evolutionary Origins and Diversification of the Mycorrhizal Mutualists.</title>
        <authorList>
            <consortium name="DOE Joint Genome Institute"/>
            <consortium name="Mycorrhizal Genomics Consortium"/>
            <person name="Kohler A."/>
            <person name="Kuo A."/>
            <person name="Nagy L.G."/>
            <person name="Floudas D."/>
            <person name="Copeland A."/>
            <person name="Barry K.W."/>
            <person name="Cichocki N."/>
            <person name="Veneault-Fourrey C."/>
            <person name="LaButti K."/>
            <person name="Lindquist E.A."/>
            <person name="Lipzen A."/>
            <person name="Lundell T."/>
            <person name="Morin E."/>
            <person name="Murat C."/>
            <person name="Riley R."/>
            <person name="Ohm R."/>
            <person name="Sun H."/>
            <person name="Tunlid A."/>
            <person name="Henrissat B."/>
            <person name="Grigoriev I.V."/>
            <person name="Hibbett D.S."/>
            <person name="Martin F."/>
        </authorList>
    </citation>
    <scope>NUCLEOTIDE SEQUENCE [LARGE SCALE GENOMIC DNA]</scope>
    <source>
        <strain evidence="7">FD-334 SS-4</strain>
    </source>
</reference>
<feature type="transmembrane region" description="Helical" evidence="5">
    <location>
        <begin position="198"/>
        <end position="218"/>
    </location>
</feature>
<feature type="transmembrane region" description="Helical" evidence="5">
    <location>
        <begin position="78"/>
        <end position="102"/>
    </location>
</feature>
<protein>
    <recommendedName>
        <fullName evidence="8">FAR-17a/AIG1-like protein</fullName>
    </recommendedName>
</protein>
<feature type="transmembrane region" description="Helical" evidence="5">
    <location>
        <begin position="44"/>
        <end position="66"/>
    </location>
</feature>
<feature type="transmembrane region" description="Helical" evidence="5">
    <location>
        <begin position="160"/>
        <end position="178"/>
    </location>
</feature>
<dbReference type="PANTHER" id="PTHR10989:SF16">
    <property type="entry name" value="AT02829P-RELATED"/>
    <property type="match status" value="1"/>
</dbReference>
<dbReference type="GO" id="GO:0016020">
    <property type="term" value="C:membrane"/>
    <property type="evidence" value="ECO:0007669"/>
    <property type="project" value="InterPro"/>
</dbReference>
<accession>A0A0D2P9C6</accession>
<dbReference type="Proteomes" id="UP000054270">
    <property type="component" value="Unassembled WGS sequence"/>
</dbReference>
<evidence type="ECO:0000256" key="3">
    <source>
        <dbReference type="ARBA" id="ARBA00022989"/>
    </source>
</evidence>
<organism evidence="6 7">
    <name type="scientific">Hypholoma sublateritium (strain FD-334 SS-4)</name>
    <dbReference type="NCBI Taxonomy" id="945553"/>
    <lineage>
        <taxon>Eukaryota</taxon>
        <taxon>Fungi</taxon>
        <taxon>Dikarya</taxon>
        <taxon>Basidiomycota</taxon>
        <taxon>Agaricomycotina</taxon>
        <taxon>Agaricomycetes</taxon>
        <taxon>Agaricomycetidae</taxon>
        <taxon>Agaricales</taxon>
        <taxon>Agaricineae</taxon>
        <taxon>Strophariaceae</taxon>
        <taxon>Hypholoma</taxon>
    </lineage>
</organism>
<keyword evidence="3 5" id="KW-1133">Transmembrane helix</keyword>
<evidence type="ECO:0000256" key="4">
    <source>
        <dbReference type="ARBA" id="ARBA00023136"/>
    </source>
</evidence>
<keyword evidence="7" id="KW-1185">Reference proteome</keyword>
<dbReference type="AlphaFoldDB" id="A0A0D2P9C6"/>
<dbReference type="OrthoDB" id="1898221at2759"/>
<evidence type="ECO:0000256" key="1">
    <source>
        <dbReference type="ARBA" id="ARBA00004127"/>
    </source>
</evidence>
<evidence type="ECO:0000313" key="6">
    <source>
        <dbReference type="EMBL" id="KJA27534.1"/>
    </source>
</evidence>
<evidence type="ECO:0000313" key="7">
    <source>
        <dbReference type="Proteomes" id="UP000054270"/>
    </source>
</evidence>
<dbReference type="EMBL" id="KN817524">
    <property type="protein sequence ID" value="KJA27534.1"/>
    <property type="molecule type" value="Genomic_DNA"/>
</dbReference>
<proteinExistence type="predicted"/>
<dbReference type="OMA" id="CWVEYCA"/>
<comment type="subcellular location">
    <subcellularLocation>
        <location evidence="1">Endomembrane system</location>
        <topology evidence="1">Multi-pass membrane protein</topology>
    </subcellularLocation>
</comment>